<dbReference type="AlphaFoldDB" id="A0A556V2S4"/>
<dbReference type="EMBL" id="VCAZ01000104">
    <property type="protein sequence ID" value="TSS72697.1"/>
    <property type="molecule type" value="Genomic_DNA"/>
</dbReference>
<proteinExistence type="predicted"/>
<keyword evidence="2 5" id="KW-0812">Transmembrane</keyword>
<feature type="domain" description="Amino acid transporter transmembrane" evidence="6">
    <location>
        <begin position="28"/>
        <end position="135"/>
    </location>
</feature>
<evidence type="ECO:0000256" key="4">
    <source>
        <dbReference type="ARBA" id="ARBA00023136"/>
    </source>
</evidence>
<evidence type="ECO:0000256" key="5">
    <source>
        <dbReference type="SAM" id="Phobius"/>
    </source>
</evidence>
<dbReference type="GO" id="GO:0015179">
    <property type="term" value="F:L-amino acid transmembrane transporter activity"/>
    <property type="evidence" value="ECO:0007669"/>
    <property type="project" value="TreeGrafter"/>
</dbReference>
<keyword evidence="3 5" id="KW-1133">Transmembrane helix</keyword>
<evidence type="ECO:0000256" key="2">
    <source>
        <dbReference type="ARBA" id="ARBA00022692"/>
    </source>
</evidence>
<dbReference type="Pfam" id="PF01490">
    <property type="entry name" value="Aa_trans"/>
    <property type="match status" value="1"/>
</dbReference>
<dbReference type="PANTHER" id="PTHR22950:SF226">
    <property type="entry name" value="SODIUM-COUPLED NEUTRAL AMINO ACID TRANSPORTER 8-RELATED"/>
    <property type="match status" value="1"/>
</dbReference>
<feature type="transmembrane region" description="Helical" evidence="5">
    <location>
        <begin position="55"/>
        <end position="78"/>
    </location>
</feature>
<reference evidence="7 8" key="1">
    <citation type="journal article" date="2019" name="Genome Biol. Evol.">
        <title>Whole-Genome Sequencing of the Giant Devil Catfish, Bagarius yarrelli.</title>
        <authorList>
            <person name="Jiang W."/>
            <person name="Lv Y."/>
            <person name="Cheng L."/>
            <person name="Yang K."/>
            <person name="Chao B."/>
            <person name="Wang X."/>
            <person name="Li Y."/>
            <person name="Pan X."/>
            <person name="You X."/>
            <person name="Zhang Y."/>
            <person name="Yang J."/>
            <person name="Li J."/>
            <person name="Zhang X."/>
            <person name="Liu S."/>
            <person name="Sun C."/>
            <person name="Yang J."/>
            <person name="Shi Q."/>
        </authorList>
    </citation>
    <scope>NUCLEOTIDE SEQUENCE [LARGE SCALE GENOMIC DNA]</scope>
    <source>
        <strain evidence="7">JWS20170419001</strain>
        <tissue evidence="7">Muscle</tissue>
    </source>
</reference>
<sequence length="190" mass="20908">MEVQMKGNSISFDKPKMNADSARLGFCGAVFIMLKSAMGAGLLNFPWAFSRAGGVYAAVTVEMFSFIFLVSGLVILGYSSSISGQSTYQAVVGHICGPAIGKLCGLCFVFNVFMICVAFLIILADQLKKLSISIYELITGSTANNLPYNWYTDQRMGFWASLFSIIPTICFGFQLVFHKSSCDWYNHLLF</sequence>
<keyword evidence="4 5" id="KW-0472">Membrane</keyword>
<comment type="caution">
    <text evidence="7">The sequence shown here is derived from an EMBL/GenBank/DDBJ whole genome shotgun (WGS) entry which is preliminary data.</text>
</comment>
<evidence type="ECO:0000313" key="8">
    <source>
        <dbReference type="Proteomes" id="UP000319801"/>
    </source>
</evidence>
<gene>
    <name evidence="7" type="ORF">Baya_12123</name>
</gene>
<accession>A0A556V2S4</accession>
<protein>
    <submittedName>
        <fullName evidence="7">Putative sodium-coupled neutral amino acid transporter 8</fullName>
    </submittedName>
</protein>
<feature type="transmembrane region" description="Helical" evidence="5">
    <location>
        <begin position="99"/>
        <end position="123"/>
    </location>
</feature>
<dbReference type="PANTHER" id="PTHR22950">
    <property type="entry name" value="AMINO ACID TRANSPORTER"/>
    <property type="match status" value="1"/>
</dbReference>
<organism evidence="7 8">
    <name type="scientific">Bagarius yarrelli</name>
    <name type="common">Goonch</name>
    <name type="synonym">Bagrus yarrelli</name>
    <dbReference type="NCBI Taxonomy" id="175774"/>
    <lineage>
        <taxon>Eukaryota</taxon>
        <taxon>Metazoa</taxon>
        <taxon>Chordata</taxon>
        <taxon>Craniata</taxon>
        <taxon>Vertebrata</taxon>
        <taxon>Euteleostomi</taxon>
        <taxon>Actinopterygii</taxon>
        <taxon>Neopterygii</taxon>
        <taxon>Teleostei</taxon>
        <taxon>Ostariophysi</taxon>
        <taxon>Siluriformes</taxon>
        <taxon>Sisoridae</taxon>
        <taxon>Sisorinae</taxon>
        <taxon>Bagarius</taxon>
    </lineage>
</organism>
<evidence type="ECO:0000313" key="7">
    <source>
        <dbReference type="EMBL" id="TSS72697.1"/>
    </source>
</evidence>
<keyword evidence="8" id="KW-1185">Reference proteome</keyword>
<dbReference type="GO" id="GO:0016020">
    <property type="term" value="C:membrane"/>
    <property type="evidence" value="ECO:0007669"/>
    <property type="project" value="UniProtKB-SubCell"/>
</dbReference>
<comment type="subcellular location">
    <subcellularLocation>
        <location evidence="1">Membrane</location>
        <topology evidence="1">Multi-pass membrane protein</topology>
    </subcellularLocation>
</comment>
<evidence type="ECO:0000259" key="6">
    <source>
        <dbReference type="Pfam" id="PF01490"/>
    </source>
</evidence>
<name>A0A556V2S4_BAGYA</name>
<feature type="transmembrane region" description="Helical" evidence="5">
    <location>
        <begin position="156"/>
        <end position="177"/>
    </location>
</feature>
<evidence type="ECO:0000256" key="1">
    <source>
        <dbReference type="ARBA" id="ARBA00004141"/>
    </source>
</evidence>
<evidence type="ECO:0000256" key="3">
    <source>
        <dbReference type="ARBA" id="ARBA00022989"/>
    </source>
</evidence>
<dbReference type="Proteomes" id="UP000319801">
    <property type="component" value="Unassembled WGS sequence"/>
</dbReference>
<dbReference type="InterPro" id="IPR013057">
    <property type="entry name" value="AA_transpt_TM"/>
</dbReference>
<dbReference type="OrthoDB" id="438545at2759"/>